<dbReference type="SUPFAM" id="SSF51735">
    <property type="entry name" value="NAD(P)-binding Rossmann-fold domains"/>
    <property type="match status" value="1"/>
</dbReference>
<dbReference type="Pfam" id="PF03807">
    <property type="entry name" value="F420_oxidored"/>
    <property type="match status" value="1"/>
</dbReference>
<dbReference type="OrthoDB" id="1523398at2"/>
<dbReference type="AlphaFoldDB" id="A0A3M0IE93"/>
<keyword evidence="4" id="KW-1185">Reference proteome</keyword>
<dbReference type="RefSeq" id="WP_121890098.1">
    <property type="nucleotide sequence ID" value="NZ_PENI01000008.1"/>
</dbReference>
<reference evidence="3 4" key="1">
    <citation type="submission" date="2017-11" db="EMBL/GenBank/DDBJ databases">
        <title>Draft genome of actinobacteria isolated from guarana (Paullinia cupana (Mart.) Ducke.</title>
        <authorList>
            <person name="Siqueira K.A."/>
            <person name="Liotti R.G."/>
            <person name="Mendes T.A.O."/>
            <person name="Soares M.A."/>
        </authorList>
    </citation>
    <scope>NUCLEOTIDE SEQUENCE [LARGE SCALE GENOMIC DNA]</scope>
    <source>
        <strain evidence="3 4">193</strain>
    </source>
</reference>
<feature type="domain" description="Pyrroline-5-carboxylate reductase catalytic N-terminal" evidence="2">
    <location>
        <begin position="31"/>
        <end position="119"/>
    </location>
</feature>
<name>A0A3M0IE93_9ACTN</name>
<organism evidence="3 4">
    <name type="scientific">Streptomyces shenzhenensis</name>
    <dbReference type="NCBI Taxonomy" id="943815"/>
    <lineage>
        <taxon>Bacteria</taxon>
        <taxon>Bacillati</taxon>
        <taxon>Actinomycetota</taxon>
        <taxon>Actinomycetes</taxon>
        <taxon>Kitasatosporales</taxon>
        <taxon>Streptomycetaceae</taxon>
        <taxon>Streptomyces</taxon>
    </lineage>
</organism>
<dbReference type="Proteomes" id="UP000270471">
    <property type="component" value="Unassembled WGS sequence"/>
</dbReference>
<proteinExistence type="predicted"/>
<dbReference type="InterPro" id="IPR051267">
    <property type="entry name" value="STEAP_metalloreductase"/>
</dbReference>
<gene>
    <name evidence="3" type="ORF">CTZ28_16075</name>
</gene>
<evidence type="ECO:0000259" key="2">
    <source>
        <dbReference type="Pfam" id="PF03807"/>
    </source>
</evidence>
<evidence type="ECO:0000313" key="3">
    <source>
        <dbReference type="EMBL" id="RMB85123.1"/>
    </source>
</evidence>
<evidence type="ECO:0000313" key="4">
    <source>
        <dbReference type="Proteomes" id="UP000270471"/>
    </source>
</evidence>
<comment type="caution">
    <text evidence="3">The sequence shown here is derived from an EMBL/GenBank/DDBJ whole genome shotgun (WGS) entry which is preliminary data.</text>
</comment>
<dbReference type="GO" id="GO:0016491">
    <property type="term" value="F:oxidoreductase activity"/>
    <property type="evidence" value="ECO:0007669"/>
    <property type="project" value="UniProtKB-KW"/>
</dbReference>
<dbReference type="PANTHER" id="PTHR14239:SF10">
    <property type="entry name" value="REDUCTASE"/>
    <property type="match status" value="1"/>
</dbReference>
<protein>
    <submittedName>
        <fullName evidence="3">Oxidoreductase</fullName>
    </submittedName>
</protein>
<dbReference type="EMBL" id="PENI01000008">
    <property type="protein sequence ID" value="RMB85123.1"/>
    <property type="molecule type" value="Genomic_DNA"/>
</dbReference>
<evidence type="ECO:0000256" key="1">
    <source>
        <dbReference type="ARBA" id="ARBA00023002"/>
    </source>
</evidence>
<accession>A0A3M0IE93</accession>
<dbReference type="InterPro" id="IPR036291">
    <property type="entry name" value="NAD(P)-bd_dom_sf"/>
</dbReference>
<dbReference type="InterPro" id="IPR028939">
    <property type="entry name" value="P5C_Rdtase_cat_N"/>
</dbReference>
<keyword evidence="1" id="KW-0560">Oxidoreductase</keyword>
<sequence length="276" mass="29315">MDSKNHLRCRVCGTRTHGRHDGGKTVAIRTLGLIGSGMIGSALARLAVAAGLDVVVSNSRAPETLADLVADLGEHGRAATPAEAARAGDLVVATVPLKAYPQLPAEALIDKIVIDTMNYYPERDGRIDELDAGRLPSSALVQRHLTGSRVVKAFNNIDFRRLFTSARPAGSPDRSALPIAGDDGSAKAKAARLLDALGYDSVDIGTLADSWRSEPGTPVYVQPYLAERPETLGQEEAQRWFFETPGVSVSAKQVKELTDQAVRHSAGDGLANPSQD</sequence>
<dbReference type="Gene3D" id="3.40.50.720">
    <property type="entry name" value="NAD(P)-binding Rossmann-like Domain"/>
    <property type="match status" value="1"/>
</dbReference>
<dbReference type="PANTHER" id="PTHR14239">
    <property type="entry name" value="DUDULIN-RELATED"/>
    <property type="match status" value="1"/>
</dbReference>